<evidence type="ECO:0000313" key="7">
    <source>
        <dbReference type="EnsemblMetazoa" id="XP_038050802.1"/>
    </source>
</evidence>
<organism evidence="7 8">
    <name type="scientific">Patiria miniata</name>
    <name type="common">Bat star</name>
    <name type="synonym">Asterina miniata</name>
    <dbReference type="NCBI Taxonomy" id="46514"/>
    <lineage>
        <taxon>Eukaryota</taxon>
        <taxon>Metazoa</taxon>
        <taxon>Echinodermata</taxon>
        <taxon>Eleutherozoa</taxon>
        <taxon>Asterozoa</taxon>
        <taxon>Asteroidea</taxon>
        <taxon>Valvatacea</taxon>
        <taxon>Valvatida</taxon>
        <taxon>Asterinidae</taxon>
        <taxon>Patiria</taxon>
    </lineage>
</organism>
<protein>
    <recommendedName>
        <fullName evidence="9">Transmembrane protein 45B</fullName>
    </recommendedName>
</protein>
<dbReference type="GeneID" id="119723955"/>
<name>A0A913ZG78_PATMI</name>
<dbReference type="RefSeq" id="XP_038050802.1">
    <property type="nucleotide sequence ID" value="XM_038194874.1"/>
</dbReference>
<feature type="transmembrane region" description="Helical" evidence="6">
    <location>
        <begin position="44"/>
        <end position="70"/>
    </location>
</feature>
<accession>A0A913ZG78</accession>
<evidence type="ECO:0008006" key="9">
    <source>
        <dbReference type="Google" id="ProtNLM"/>
    </source>
</evidence>
<feature type="transmembrane region" description="Helical" evidence="6">
    <location>
        <begin position="6"/>
        <end position="23"/>
    </location>
</feature>
<feature type="transmembrane region" description="Helical" evidence="6">
    <location>
        <begin position="179"/>
        <end position="201"/>
    </location>
</feature>
<dbReference type="Pfam" id="PF04819">
    <property type="entry name" value="DUF716"/>
    <property type="match status" value="1"/>
</dbReference>
<feature type="transmembrane region" description="Helical" evidence="6">
    <location>
        <begin position="226"/>
        <end position="248"/>
    </location>
</feature>
<proteinExistence type="inferred from homology"/>
<reference evidence="7" key="1">
    <citation type="submission" date="2022-11" db="UniProtKB">
        <authorList>
            <consortium name="EnsemblMetazoa"/>
        </authorList>
    </citation>
    <scope>IDENTIFICATION</scope>
</reference>
<comment type="subcellular location">
    <subcellularLocation>
        <location evidence="1">Membrane</location>
        <topology evidence="1">Multi-pass membrane protein</topology>
    </subcellularLocation>
</comment>
<evidence type="ECO:0000256" key="3">
    <source>
        <dbReference type="ARBA" id="ARBA00022692"/>
    </source>
</evidence>
<evidence type="ECO:0000256" key="6">
    <source>
        <dbReference type="SAM" id="Phobius"/>
    </source>
</evidence>
<feature type="transmembrane region" description="Helical" evidence="6">
    <location>
        <begin position="90"/>
        <end position="112"/>
    </location>
</feature>
<dbReference type="EnsemblMetazoa" id="XM_038194874.1">
    <property type="protein sequence ID" value="XP_038050802.1"/>
    <property type="gene ID" value="LOC119723955"/>
</dbReference>
<keyword evidence="5 6" id="KW-0472">Membrane</keyword>
<dbReference type="OrthoDB" id="551896at2759"/>
<feature type="transmembrane region" description="Helical" evidence="6">
    <location>
        <begin position="148"/>
        <end position="167"/>
    </location>
</feature>
<keyword evidence="4 6" id="KW-1133">Transmembrane helix</keyword>
<dbReference type="Proteomes" id="UP000887568">
    <property type="component" value="Unplaced"/>
</dbReference>
<keyword evidence="3 6" id="KW-0812">Transmembrane</keyword>
<evidence type="ECO:0000256" key="2">
    <source>
        <dbReference type="ARBA" id="ARBA00006948"/>
    </source>
</evidence>
<evidence type="ECO:0000313" key="8">
    <source>
        <dbReference type="Proteomes" id="UP000887568"/>
    </source>
</evidence>
<sequence>MGTFIGHIIPGVFFMVLAIWNLLRPCFHSRPSRYTSRCHQFKKSLLNPVFMEGVVKVIATVAAAIGELWWGGWKISSGGSFRSLNNYQHATMYSFFGLAGLVELLTVTCLKLRPGLDKIFQATAFAVEGFLFYYHLHGRSAVDVRLHVLLVLAIAGCAVGSLLEALVDVPSEAHPSFFRYVWISCTILQGTWFIQTGFVLYNPWHTGPNPWISDELSALSILTASYAWHILLSVFITAFVDTLVNLCVRRRSRRDTN</sequence>
<dbReference type="OMA" id="WHYALAI"/>
<dbReference type="InterPro" id="IPR042127">
    <property type="entry name" value="TMEM45"/>
</dbReference>
<dbReference type="GO" id="GO:0016020">
    <property type="term" value="C:membrane"/>
    <property type="evidence" value="ECO:0007669"/>
    <property type="project" value="UniProtKB-SubCell"/>
</dbReference>
<evidence type="ECO:0000256" key="1">
    <source>
        <dbReference type="ARBA" id="ARBA00004141"/>
    </source>
</evidence>
<evidence type="ECO:0000256" key="5">
    <source>
        <dbReference type="ARBA" id="ARBA00023136"/>
    </source>
</evidence>
<dbReference type="AlphaFoldDB" id="A0A913ZG78"/>
<dbReference type="PANTHER" id="PTHR16007">
    <property type="entry name" value="EPIDIDYMAL MEMBRANE PROTEIN E9-RELATED"/>
    <property type="match status" value="1"/>
</dbReference>
<keyword evidence="8" id="KW-1185">Reference proteome</keyword>
<feature type="transmembrane region" description="Helical" evidence="6">
    <location>
        <begin position="119"/>
        <end position="136"/>
    </location>
</feature>
<comment type="similarity">
    <text evidence="2">Belongs to the TMEM45 family.</text>
</comment>
<dbReference type="InterPro" id="IPR006904">
    <property type="entry name" value="DUF716"/>
</dbReference>
<dbReference type="PANTHER" id="PTHR16007:SF15">
    <property type="entry name" value="TRANSMEMBRANE PROTEIN 45B"/>
    <property type="match status" value="1"/>
</dbReference>
<evidence type="ECO:0000256" key="4">
    <source>
        <dbReference type="ARBA" id="ARBA00022989"/>
    </source>
</evidence>